<evidence type="ECO:0000256" key="1">
    <source>
        <dbReference type="ARBA" id="ARBA00001970"/>
    </source>
</evidence>
<comment type="subcellular location">
    <subcellularLocation>
        <location evidence="12">Cell membrane</location>
        <topology evidence="12">Multi-pass membrane protein</topology>
    </subcellularLocation>
    <subcellularLocation>
        <location evidence="2">Membrane</location>
        <topology evidence="2">Multi-pass membrane protein</topology>
    </subcellularLocation>
</comment>
<keyword evidence="5 12" id="KW-1133">Transmembrane helix</keyword>
<comment type="similarity">
    <text evidence="12">Belongs to the COX15/CtaA family. Type 2 subfamily.</text>
</comment>
<evidence type="ECO:0000256" key="9">
    <source>
        <dbReference type="ARBA" id="ARBA00023136"/>
    </source>
</evidence>
<comment type="catalytic activity">
    <reaction evidence="11">
        <text>Fe(II)-heme o + 2 A + H2O = Fe(II)-heme a + 2 AH2</text>
        <dbReference type="Rhea" id="RHEA:63388"/>
        <dbReference type="ChEBI" id="CHEBI:13193"/>
        <dbReference type="ChEBI" id="CHEBI:15377"/>
        <dbReference type="ChEBI" id="CHEBI:17499"/>
        <dbReference type="ChEBI" id="CHEBI:60530"/>
        <dbReference type="ChEBI" id="CHEBI:61715"/>
        <dbReference type="EC" id="1.17.99.9"/>
    </reaction>
    <physiologicalReaction direction="left-to-right" evidence="11">
        <dbReference type="Rhea" id="RHEA:63389"/>
    </physiologicalReaction>
</comment>
<comment type="pathway">
    <text evidence="10 12">Porphyrin-containing compound metabolism; heme A biosynthesis; heme A from heme O: step 1/1.</text>
</comment>
<comment type="caution">
    <text evidence="13">The sequence shown here is derived from an EMBL/GenBank/DDBJ whole genome shotgun (WGS) entry which is preliminary data.</text>
</comment>
<feature type="transmembrane region" description="Helical" evidence="12">
    <location>
        <begin position="318"/>
        <end position="339"/>
    </location>
</feature>
<feature type="transmembrane region" description="Helical" evidence="12">
    <location>
        <begin position="261"/>
        <end position="278"/>
    </location>
</feature>
<feature type="binding site" description="axial binding residue" evidence="12">
    <location>
        <position position="320"/>
    </location>
    <ligand>
        <name>heme</name>
        <dbReference type="ChEBI" id="CHEBI:30413"/>
    </ligand>
    <ligandPart>
        <name>Fe</name>
        <dbReference type="ChEBI" id="CHEBI:18248"/>
    </ligandPart>
</feature>
<reference evidence="14" key="1">
    <citation type="journal article" date="2019" name="Int. J. Syst. Evol. Microbiol.">
        <title>The Global Catalogue of Microorganisms (GCM) 10K type strain sequencing project: providing services to taxonomists for standard genome sequencing and annotation.</title>
        <authorList>
            <consortium name="The Broad Institute Genomics Platform"/>
            <consortium name="The Broad Institute Genome Sequencing Center for Infectious Disease"/>
            <person name="Wu L."/>
            <person name="Ma J."/>
        </authorList>
    </citation>
    <scope>NUCLEOTIDE SEQUENCE [LARGE SCALE GENOMIC DNA]</scope>
    <source>
        <strain evidence="14">KCTC 42644</strain>
    </source>
</reference>
<feature type="binding site" description="axial binding residue" evidence="12">
    <location>
        <position position="263"/>
    </location>
    <ligand>
        <name>heme</name>
        <dbReference type="ChEBI" id="CHEBI:30413"/>
    </ligand>
    <ligandPart>
        <name>Fe</name>
        <dbReference type="ChEBI" id="CHEBI:18248"/>
    </ligandPart>
</feature>
<dbReference type="HAMAP" id="MF_01665">
    <property type="entry name" value="HemeA_synth_type2"/>
    <property type="match status" value="1"/>
</dbReference>
<dbReference type="Proteomes" id="UP001595615">
    <property type="component" value="Unassembled WGS sequence"/>
</dbReference>
<evidence type="ECO:0000256" key="10">
    <source>
        <dbReference type="ARBA" id="ARBA00044501"/>
    </source>
</evidence>
<dbReference type="RefSeq" id="WP_380861401.1">
    <property type="nucleotide sequence ID" value="NZ_JBHRXV010000010.1"/>
</dbReference>
<feature type="transmembrane region" description="Helical" evidence="12">
    <location>
        <begin position="290"/>
        <end position="312"/>
    </location>
</feature>
<dbReference type="EMBL" id="JBHRXV010000010">
    <property type="protein sequence ID" value="MFC3713171.1"/>
    <property type="molecule type" value="Genomic_DNA"/>
</dbReference>
<keyword evidence="7 12" id="KW-0408">Iron</keyword>
<keyword evidence="6 12" id="KW-0560">Oxidoreductase</keyword>
<comment type="subunit">
    <text evidence="12">Interacts with CtaB.</text>
</comment>
<feature type="transmembrane region" description="Helical" evidence="12">
    <location>
        <begin position="164"/>
        <end position="183"/>
    </location>
</feature>
<comment type="cofactor">
    <cofactor evidence="1 12">
        <name>heme b</name>
        <dbReference type="ChEBI" id="CHEBI:60344"/>
    </cofactor>
</comment>
<name>A0ABV7XBH4_9SPHN</name>
<keyword evidence="3 12" id="KW-0812">Transmembrane</keyword>
<organism evidence="13 14">
    <name type="scientific">Sphingoaurantiacus capsulatus</name>
    <dbReference type="NCBI Taxonomy" id="1771310"/>
    <lineage>
        <taxon>Bacteria</taxon>
        <taxon>Pseudomonadati</taxon>
        <taxon>Pseudomonadota</taxon>
        <taxon>Alphaproteobacteria</taxon>
        <taxon>Sphingomonadales</taxon>
        <taxon>Sphingosinicellaceae</taxon>
        <taxon>Sphingoaurantiacus</taxon>
    </lineage>
</organism>
<keyword evidence="14" id="KW-1185">Reference proteome</keyword>
<feature type="transmembrane region" description="Helical" evidence="12">
    <location>
        <begin position="101"/>
        <end position="119"/>
    </location>
</feature>
<dbReference type="Pfam" id="PF02628">
    <property type="entry name" value="COX15-CtaA"/>
    <property type="match status" value="1"/>
</dbReference>
<evidence type="ECO:0000313" key="13">
    <source>
        <dbReference type="EMBL" id="MFC3713171.1"/>
    </source>
</evidence>
<accession>A0ABV7XBH4</accession>
<gene>
    <name evidence="12" type="primary">ctaA</name>
    <name evidence="13" type="ORF">ACFOMD_11345</name>
</gene>
<proteinExistence type="inferred from homology"/>
<evidence type="ECO:0000256" key="7">
    <source>
        <dbReference type="ARBA" id="ARBA00023004"/>
    </source>
</evidence>
<feature type="transmembrane region" description="Helical" evidence="12">
    <location>
        <begin position="131"/>
        <end position="149"/>
    </location>
</feature>
<dbReference type="PANTHER" id="PTHR23289:SF2">
    <property type="entry name" value="CYTOCHROME C OXIDASE ASSEMBLY PROTEIN COX15 HOMOLOG"/>
    <property type="match status" value="1"/>
</dbReference>
<evidence type="ECO:0000256" key="5">
    <source>
        <dbReference type="ARBA" id="ARBA00022989"/>
    </source>
</evidence>
<dbReference type="InterPro" id="IPR023754">
    <property type="entry name" value="HemeA_Synthase_type2"/>
</dbReference>
<evidence type="ECO:0000256" key="3">
    <source>
        <dbReference type="ARBA" id="ARBA00022692"/>
    </source>
</evidence>
<evidence type="ECO:0000256" key="12">
    <source>
        <dbReference type="HAMAP-Rule" id="MF_01665"/>
    </source>
</evidence>
<evidence type="ECO:0000256" key="2">
    <source>
        <dbReference type="ARBA" id="ARBA00004141"/>
    </source>
</evidence>
<keyword evidence="9 12" id="KW-0472">Membrane</keyword>
<keyword evidence="8 12" id="KW-0350">Heme biosynthesis</keyword>
<keyword evidence="12" id="KW-1003">Cell membrane</keyword>
<dbReference type="PANTHER" id="PTHR23289">
    <property type="entry name" value="CYTOCHROME C OXIDASE ASSEMBLY PROTEIN COX15"/>
    <property type="match status" value="1"/>
</dbReference>
<sequence length="345" mass="37245">MATLAHPAPNARPRAISAWLLAVAGLVFLMVVIGGITRLTESGLSMVRWEPISGVVPPLNDAQWQAEFEAYKAYPEYQKVNRGMSLGEFKSIFFWEYLHRLLGRLIGVAFALPLLWFAVRRAIPSGYGPRLTGLLILGGLQGFVGWWMVASGLIDRPDVAHDRLATHLTLALLIFAGLIWTALDLRDPAPPAAPRPSGWVRWFLPLLFVQIVWGAFVAGLNGGYAFNTWPLMGDHVMPPHVAEAVREALANLINDPVVTQFIHRSLAIVVALFALHVAGKLWKAGAGSRALALGGAVLLQFALGVATLLSGVNIVLGVAHQAGAAVLLAATIWAAHWATRKPVVL</sequence>
<dbReference type="EC" id="1.17.99.9" evidence="12"/>
<evidence type="ECO:0000313" key="14">
    <source>
        <dbReference type="Proteomes" id="UP001595615"/>
    </source>
</evidence>
<evidence type="ECO:0000256" key="6">
    <source>
        <dbReference type="ARBA" id="ARBA00023002"/>
    </source>
</evidence>
<comment type="function">
    <text evidence="12">Catalyzes the conversion of heme O to heme A by two successive hydroxylations of the methyl group at C8. The first hydroxylation forms heme I, the second hydroxylation results in an unstable dihydroxymethyl group, which spontaneously dehydrates, resulting in the formyl group of heme A.</text>
</comment>
<feature type="transmembrane region" description="Helical" evidence="12">
    <location>
        <begin position="16"/>
        <end position="36"/>
    </location>
</feature>
<evidence type="ECO:0000256" key="11">
    <source>
        <dbReference type="ARBA" id="ARBA00048044"/>
    </source>
</evidence>
<feature type="transmembrane region" description="Helical" evidence="12">
    <location>
        <begin position="203"/>
        <end position="226"/>
    </location>
</feature>
<evidence type="ECO:0000256" key="8">
    <source>
        <dbReference type="ARBA" id="ARBA00023133"/>
    </source>
</evidence>
<dbReference type="InterPro" id="IPR003780">
    <property type="entry name" value="COX15/CtaA_fam"/>
</dbReference>
<keyword evidence="4 12" id="KW-0479">Metal-binding</keyword>
<evidence type="ECO:0000256" key="4">
    <source>
        <dbReference type="ARBA" id="ARBA00022723"/>
    </source>
</evidence>
<protein>
    <recommendedName>
        <fullName evidence="12">Heme A synthase</fullName>
        <shortName evidence="12">HAS</shortName>
        <ecNumber evidence="12">1.17.99.9</ecNumber>
    </recommendedName>
    <alternativeName>
        <fullName evidence="12">Cytochrome aa3-controlling protein</fullName>
    </alternativeName>
</protein>